<gene>
    <name evidence="1" type="ORF">APZ18_04735</name>
</gene>
<protein>
    <recommendedName>
        <fullName evidence="3">Selenium-dependent hydroxylase accessory protein YqeC</fullName>
    </recommendedName>
</protein>
<keyword evidence="2" id="KW-1185">Reference proteome</keyword>
<dbReference type="NCBIfam" id="TIGR03172">
    <property type="entry name" value="selenium cofactor biosynthesis protein YqeC"/>
    <property type="match status" value="1"/>
</dbReference>
<evidence type="ECO:0000313" key="1">
    <source>
        <dbReference type="EMBL" id="KQC86492.1"/>
    </source>
</evidence>
<proteinExistence type="predicted"/>
<sequence>MKNIISVIGAGGKTSLLHKMSDYYLGKKETVLLTTTTHMMLEKDTDISCDIFSIIERLKNDKYCMAGKICDGSNKKIQALPLEILKGIMPYADNILIEADGAKHYSLKYPLESEPVIFEFTTDVYLVLGLWDIGKYCKDVIFRFEDMSFEIGTKADEKVTFEHIKQIQEVYEKRLRKLGFKGKMHYIYSKKTDDGIVFLKE</sequence>
<comment type="caution">
    <text evidence="1">The sequence shown here is derived from an EMBL/GenBank/DDBJ whole genome shotgun (WGS) entry which is preliminary data.</text>
</comment>
<evidence type="ECO:0000313" key="2">
    <source>
        <dbReference type="Proteomes" id="UP000050833"/>
    </source>
</evidence>
<dbReference type="Pfam" id="PF19842">
    <property type="entry name" value="YqeC"/>
    <property type="match status" value="1"/>
</dbReference>
<accession>A0AAW3JUD9</accession>
<dbReference type="EMBL" id="LLKB01000001">
    <property type="protein sequence ID" value="KQC86492.1"/>
    <property type="molecule type" value="Genomic_DNA"/>
</dbReference>
<name>A0AAW3JUD9_9FIRM</name>
<dbReference type="Proteomes" id="UP000050833">
    <property type="component" value="Unassembled WGS sequence"/>
</dbReference>
<reference evidence="1 2" key="1">
    <citation type="submission" date="2015-10" db="EMBL/GenBank/DDBJ databases">
        <title>Butyribacter intestini gen. nov., sp. nov., a butyric acid-producing bacterium of the family Lachnospiraceae isolated from the human faeces.</title>
        <authorList>
            <person name="Zou Y."/>
            <person name="Xue W."/>
            <person name="Luo G."/>
            <person name="Lv M."/>
        </authorList>
    </citation>
    <scope>NUCLEOTIDE SEQUENCE [LARGE SCALE GENOMIC DNA]</scope>
    <source>
        <strain evidence="1 2">TF01-11</strain>
    </source>
</reference>
<evidence type="ECO:0008006" key="3">
    <source>
        <dbReference type="Google" id="ProtNLM"/>
    </source>
</evidence>
<dbReference type="AlphaFoldDB" id="A0AAW3JUD9"/>
<dbReference type="InterPro" id="IPR017587">
    <property type="entry name" value="YqeC"/>
</dbReference>
<organism evidence="1 2">
    <name type="scientific">Butyribacter intestini</name>
    <dbReference type="NCBI Taxonomy" id="1703332"/>
    <lineage>
        <taxon>Bacteria</taxon>
        <taxon>Bacillati</taxon>
        <taxon>Bacillota</taxon>
        <taxon>Clostridia</taxon>
        <taxon>Lachnospirales</taxon>
        <taxon>Lachnospiraceae</taxon>
        <taxon>Butyribacter</taxon>
    </lineage>
</organism>
<dbReference type="RefSeq" id="WP_055942062.1">
    <property type="nucleotide sequence ID" value="NZ_JAQDDZ010000001.1"/>
</dbReference>